<evidence type="ECO:0000256" key="1">
    <source>
        <dbReference type="SAM" id="Phobius"/>
    </source>
</evidence>
<evidence type="ECO:0000313" key="3">
    <source>
        <dbReference type="Proteomes" id="UP000811545"/>
    </source>
</evidence>
<protein>
    <recommendedName>
        <fullName evidence="4">DUF4846 domain-containing protein</fullName>
    </recommendedName>
</protein>
<keyword evidence="1" id="KW-0812">Transmembrane</keyword>
<feature type="transmembrane region" description="Helical" evidence="1">
    <location>
        <begin position="17"/>
        <end position="37"/>
    </location>
</feature>
<evidence type="ECO:0000313" key="2">
    <source>
        <dbReference type="EMBL" id="MBT9145072.1"/>
    </source>
</evidence>
<comment type="caution">
    <text evidence="2">The sequence shown here is derived from an EMBL/GenBank/DDBJ whole genome shotgun (WGS) entry which is preliminary data.</text>
</comment>
<organism evidence="2 3">
    <name type="scientific">Psychracetigena formicireducens</name>
    <dbReference type="NCBI Taxonomy" id="2986056"/>
    <lineage>
        <taxon>Bacteria</taxon>
        <taxon>Bacillati</taxon>
        <taxon>Candidatus Lithacetigenota</taxon>
        <taxon>Candidatus Psychracetigena</taxon>
    </lineage>
</organism>
<dbReference type="Proteomes" id="UP000811545">
    <property type="component" value="Unassembled WGS sequence"/>
</dbReference>
<accession>A0A9E2BHN6</accession>
<proteinExistence type="predicted"/>
<keyword evidence="1" id="KW-1133">Transmembrane helix</keyword>
<keyword evidence="1" id="KW-0472">Membrane</keyword>
<sequence>MVGGGIDIWVAGKAKGIYSICIIIYYPSFIYYGLLVLTEKKCKLKKIAIILLALLSKTACIKTGEMGNPELFSIINQEGKTIQDRINVPRGFERVPLKESSFGNYLRSLPLKPHGSKVKYYNGEIKYKDVYVAVIDMDIGNRDLQQCADAVMRLRAEYLYQQKKFDQIHFNFTNGFKADYKKWVEGYRIEVVGNRASWVKKATYSTDYDDFRKYLNLVFAYAGTLSLEQELKPVKIENMEVGDVFIKGGSPGHCVIVVDLAVNQNSGEKIFLLAQSYMPAQDIQLLKNLLNKDLSPWYSLNSEEILQTPEWTFKIGELRSFGD</sequence>
<dbReference type="Pfam" id="PF16138">
    <property type="entry name" value="DUF4846"/>
    <property type="match status" value="1"/>
</dbReference>
<dbReference type="AlphaFoldDB" id="A0A9E2BHN6"/>
<gene>
    <name evidence="2" type="ORF">DDT42_00937</name>
</gene>
<name>A0A9E2BHN6_PSYF1</name>
<dbReference type="EMBL" id="QLTW01000045">
    <property type="protein sequence ID" value="MBT9145072.1"/>
    <property type="molecule type" value="Genomic_DNA"/>
</dbReference>
<evidence type="ECO:0008006" key="4">
    <source>
        <dbReference type="Google" id="ProtNLM"/>
    </source>
</evidence>
<dbReference type="InterPro" id="IPR032315">
    <property type="entry name" value="DUF4846"/>
</dbReference>
<reference evidence="2 3" key="1">
    <citation type="journal article" date="2021" name="bioRxiv">
        <title>Unique metabolic strategies in Hadean analogues reveal hints for primordial physiology.</title>
        <authorList>
            <person name="Nobu M.K."/>
            <person name="Nakai R."/>
            <person name="Tamazawa S."/>
            <person name="Mori H."/>
            <person name="Toyoda A."/>
            <person name="Ijiri A."/>
            <person name="Suzuki S."/>
            <person name="Kurokawa K."/>
            <person name="Kamagata Y."/>
            <person name="Tamaki H."/>
        </authorList>
    </citation>
    <scope>NUCLEOTIDE SEQUENCE [LARGE SCALE GENOMIC DNA]</scope>
    <source>
        <strain evidence="2">BS525</strain>
    </source>
</reference>